<evidence type="ECO:0000256" key="5">
    <source>
        <dbReference type="PROSITE-ProRule" id="PRU01248"/>
    </source>
</evidence>
<accession>A0ABQ0A1K6</accession>
<evidence type="ECO:0000313" key="8">
    <source>
        <dbReference type="EMBL" id="GAA6146286.1"/>
    </source>
</evidence>
<dbReference type="EMBL" id="BAABWH010000006">
    <property type="protein sequence ID" value="GAA6146286.1"/>
    <property type="molecule type" value="Genomic_DNA"/>
</dbReference>
<dbReference type="PROSITE" id="PS51900">
    <property type="entry name" value="CB"/>
    <property type="match status" value="1"/>
</dbReference>
<evidence type="ECO:0000259" key="7">
    <source>
        <dbReference type="PROSITE" id="PS51900"/>
    </source>
</evidence>
<organism evidence="8 9">
    <name type="scientific">Thalassolituus maritimus</name>
    <dbReference type="NCBI Taxonomy" id="484498"/>
    <lineage>
        <taxon>Bacteria</taxon>
        <taxon>Pseudomonadati</taxon>
        <taxon>Pseudomonadota</taxon>
        <taxon>Gammaproteobacteria</taxon>
        <taxon>Oceanospirillales</taxon>
        <taxon>Oceanospirillaceae</taxon>
        <taxon>Thalassolituus</taxon>
    </lineage>
</organism>
<keyword evidence="2" id="KW-0229">DNA integration</keyword>
<reference evidence="8 9" key="1">
    <citation type="submission" date="2024-04" db="EMBL/GenBank/DDBJ databases">
        <title>Draft genome sequence of Thalassolituus maritimus NBRC 116585.</title>
        <authorList>
            <person name="Miyakawa T."/>
            <person name="Kusuya Y."/>
            <person name="Miura T."/>
        </authorList>
    </citation>
    <scope>NUCLEOTIDE SEQUENCE [LARGE SCALE GENOMIC DNA]</scope>
    <source>
        <strain evidence="8 9">5NW40-0001</strain>
    </source>
</reference>
<dbReference type="RefSeq" id="WP_353295503.1">
    <property type="nucleotide sequence ID" value="NZ_BAABWH010000006.1"/>
</dbReference>
<protein>
    <submittedName>
        <fullName evidence="8">Site-specific integrase</fullName>
    </submittedName>
</protein>
<name>A0ABQ0A1K6_9GAMM</name>
<dbReference type="PANTHER" id="PTHR30629:SF2">
    <property type="entry name" value="PROPHAGE INTEGRASE INTS-RELATED"/>
    <property type="match status" value="1"/>
</dbReference>
<dbReference type="InterPro" id="IPR013762">
    <property type="entry name" value="Integrase-like_cat_sf"/>
</dbReference>
<comment type="caution">
    <text evidence="8">The sequence shown here is derived from an EMBL/GenBank/DDBJ whole genome shotgun (WGS) entry which is preliminary data.</text>
</comment>
<evidence type="ECO:0000259" key="6">
    <source>
        <dbReference type="PROSITE" id="PS51898"/>
    </source>
</evidence>
<keyword evidence="3 5" id="KW-0238">DNA-binding</keyword>
<proteinExistence type="inferred from homology"/>
<keyword evidence="9" id="KW-1185">Reference proteome</keyword>
<gene>
    <name evidence="8" type="ORF">NBRC116585_24040</name>
</gene>
<feature type="domain" description="Tyr recombinase" evidence="6">
    <location>
        <begin position="204"/>
        <end position="383"/>
    </location>
</feature>
<evidence type="ECO:0000256" key="1">
    <source>
        <dbReference type="ARBA" id="ARBA00008857"/>
    </source>
</evidence>
<dbReference type="PROSITE" id="PS51898">
    <property type="entry name" value="TYR_RECOMBINASE"/>
    <property type="match status" value="1"/>
</dbReference>
<dbReference type="InterPro" id="IPR002104">
    <property type="entry name" value="Integrase_catalytic"/>
</dbReference>
<dbReference type="InterPro" id="IPR038488">
    <property type="entry name" value="Integrase_DNA-bd_sf"/>
</dbReference>
<dbReference type="PANTHER" id="PTHR30629">
    <property type="entry name" value="PROPHAGE INTEGRASE"/>
    <property type="match status" value="1"/>
</dbReference>
<dbReference type="Pfam" id="PF22022">
    <property type="entry name" value="Phage_int_M"/>
    <property type="match status" value="1"/>
</dbReference>
<dbReference type="Pfam" id="PF00589">
    <property type="entry name" value="Phage_integrase"/>
    <property type="match status" value="1"/>
</dbReference>
<dbReference type="InterPro" id="IPR010998">
    <property type="entry name" value="Integrase_recombinase_N"/>
</dbReference>
<evidence type="ECO:0000256" key="4">
    <source>
        <dbReference type="ARBA" id="ARBA00023172"/>
    </source>
</evidence>
<comment type="similarity">
    <text evidence="1">Belongs to the 'phage' integrase family.</text>
</comment>
<evidence type="ECO:0000313" key="9">
    <source>
        <dbReference type="Proteomes" id="UP001481413"/>
    </source>
</evidence>
<dbReference type="CDD" id="cd00801">
    <property type="entry name" value="INT_P4_C"/>
    <property type="match status" value="1"/>
</dbReference>
<keyword evidence="4" id="KW-0233">DNA recombination</keyword>
<dbReference type="InterPro" id="IPR011010">
    <property type="entry name" value="DNA_brk_join_enz"/>
</dbReference>
<dbReference type="InterPro" id="IPR050808">
    <property type="entry name" value="Phage_Integrase"/>
</dbReference>
<dbReference type="Proteomes" id="UP001481413">
    <property type="component" value="Unassembled WGS sequence"/>
</dbReference>
<sequence>MAIEKLSARAVASAKEGKHEDGGGLRLVVSAKGSKRWVFRYTLNRKRREMGLGPYPTVTLVKAREEAMSARRMVFEGLDPITERKRTQVVIPTFEDCSRQFIEAHQAGWKNAKHASQWRNTLSTYAHPVLGALPVNAITVNDVRKVLDPIWTTKNETAKRLQTRIAKILDYAAALGHCDNDNPARWQGKLDALLPKPSSIQKVKHHPAMPYSEIGQFWKELDTQKRTSAAALRFLILTATRTSEVLEARWNEIDLDQAIWTIPAERMKMNKEHRVPLCAQAIELLKALPKVSESAYVFPGSRVGKPLSNMTLLKLMRSMGFDKGSQKGDYVPHGFRSTFRDWAGEVSNYPRDIAEMALAHAIENKVEAAYRRGDLLEKRANMMQDWADYIAS</sequence>
<dbReference type="InterPro" id="IPR044068">
    <property type="entry name" value="CB"/>
</dbReference>
<evidence type="ECO:0000256" key="2">
    <source>
        <dbReference type="ARBA" id="ARBA00022908"/>
    </source>
</evidence>
<dbReference type="Pfam" id="PF13356">
    <property type="entry name" value="Arm-DNA-bind_3"/>
    <property type="match status" value="1"/>
</dbReference>
<feature type="domain" description="Core-binding (CB)" evidence="7">
    <location>
        <begin position="92"/>
        <end position="173"/>
    </location>
</feature>
<dbReference type="Gene3D" id="1.10.150.130">
    <property type="match status" value="1"/>
</dbReference>
<dbReference type="Gene3D" id="1.10.443.10">
    <property type="entry name" value="Intergrase catalytic core"/>
    <property type="match status" value="1"/>
</dbReference>
<dbReference type="InterPro" id="IPR025166">
    <property type="entry name" value="Integrase_DNA_bind_dom"/>
</dbReference>
<dbReference type="Gene3D" id="3.30.160.390">
    <property type="entry name" value="Integrase, DNA-binding domain"/>
    <property type="match status" value="1"/>
</dbReference>
<dbReference type="InterPro" id="IPR053876">
    <property type="entry name" value="Phage_int_M"/>
</dbReference>
<evidence type="ECO:0000256" key="3">
    <source>
        <dbReference type="ARBA" id="ARBA00023125"/>
    </source>
</evidence>
<dbReference type="SUPFAM" id="SSF56349">
    <property type="entry name" value="DNA breaking-rejoining enzymes"/>
    <property type="match status" value="1"/>
</dbReference>